<reference evidence="2 3" key="1">
    <citation type="journal article" date="2016" name="Mol. Biol. Evol.">
        <title>Comparative Genomics of Early-Diverging Mushroom-Forming Fungi Provides Insights into the Origins of Lignocellulose Decay Capabilities.</title>
        <authorList>
            <person name="Nagy L.G."/>
            <person name="Riley R."/>
            <person name="Tritt A."/>
            <person name="Adam C."/>
            <person name="Daum C."/>
            <person name="Floudas D."/>
            <person name="Sun H."/>
            <person name="Yadav J.S."/>
            <person name="Pangilinan J."/>
            <person name="Larsson K.H."/>
            <person name="Matsuura K."/>
            <person name="Barry K."/>
            <person name="Labutti K."/>
            <person name="Kuo R."/>
            <person name="Ohm R.A."/>
            <person name="Bhattacharya S.S."/>
            <person name="Shirouzu T."/>
            <person name="Yoshinaga Y."/>
            <person name="Martin F.M."/>
            <person name="Grigoriev I.V."/>
            <person name="Hibbett D.S."/>
        </authorList>
    </citation>
    <scope>NUCLEOTIDE SEQUENCE [LARGE SCALE GENOMIC DNA]</scope>
    <source>
        <strain evidence="2 3">TUFC12733</strain>
    </source>
</reference>
<organism evidence="2 3">
    <name type="scientific">Calocera viscosa (strain TUFC12733)</name>
    <dbReference type="NCBI Taxonomy" id="1330018"/>
    <lineage>
        <taxon>Eukaryota</taxon>
        <taxon>Fungi</taxon>
        <taxon>Dikarya</taxon>
        <taxon>Basidiomycota</taxon>
        <taxon>Agaricomycotina</taxon>
        <taxon>Dacrymycetes</taxon>
        <taxon>Dacrymycetales</taxon>
        <taxon>Dacrymycetaceae</taxon>
        <taxon>Calocera</taxon>
    </lineage>
</organism>
<keyword evidence="2" id="KW-0418">Kinase</keyword>
<evidence type="ECO:0000313" key="2">
    <source>
        <dbReference type="EMBL" id="KZO99033.1"/>
    </source>
</evidence>
<dbReference type="InterPro" id="IPR051681">
    <property type="entry name" value="Ser/Thr_Kinases-Pseudokinases"/>
</dbReference>
<dbReference type="SUPFAM" id="SSF56112">
    <property type="entry name" value="Protein kinase-like (PK-like)"/>
    <property type="match status" value="1"/>
</dbReference>
<dbReference type="PANTHER" id="PTHR44329:SF260">
    <property type="entry name" value="PROTEIN KINASE DOMAIN-CONTAINING PROTEIN"/>
    <property type="match status" value="1"/>
</dbReference>
<feature type="domain" description="Protein kinase" evidence="1">
    <location>
        <begin position="1"/>
        <end position="242"/>
    </location>
</feature>
<protein>
    <submittedName>
        <fullName evidence="2">Kinase-like protein</fullName>
    </submittedName>
</protein>
<proteinExistence type="predicted"/>
<dbReference type="GO" id="GO:0004674">
    <property type="term" value="F:protein serine/threonine kinase activity"/>
    <property type="evidence" value="ECO:0007669"/>
    <property type="project" value="TreeGrafter"/>
</dbReference>
<dbReference type="STRING" id="1330018.A0A167PQL7"/>
<dbReference type="InterPro" id="IPR011009">
    <property type="entry name" value="Kinase-like_dom_sf"/>
</dbReference>
<gene>
    <name evidence="2" type="ORF">CALVIDRAFT_477852</name>
</gene>
<accession>A0A167PQL7</accession>
<dbReference type="PROSITE" id="PS50011">
    <property type="entry name" value="PROTEIN_KINASE_DOM"/>
    <property type="match status" value="1"/>
</dbReference>
<evidence type="ECO:0000313" key="3">
    <source>
        <dbReference type="Proteomes" id="UP000076738"/>
    </source>
</evidence>
<feature type="non-terminal residue" evidence="2">
    <location>
        <position position="1"/>
    </location>
</feature>
<dbReference type="EMBL" id="KV417273">
    <property type="protein sequence ID" value="KZO99033.1"/>
    <property type="molecule type" value="Genomic_DNA"/>
</dbReference>
<dbReference type="PIRSF" id="PIRSF000654">
    <property type="entry name" value="Integrin-linked_kinase"/>
    <property type="match status" value="1"/>
</dbReference>
<dbReference type="Proteomes" id="UP000076738">
    <property type="component" value="Unassembled WGS sequence"/>
</dbReference>
<evidence type="ECO:0000259" key="1">
    <source>
        <dbReference type="PROSITE" id="PS50011"/>
    </source>
</evidence>
<dbReference type="AlphaFoldDB" id="A0A167PQL7"/>
<keyword evidence="2" id="KW-0808">Transferase</keyword>
<name>A0A167PQL7_CALVF</name>
<dbReference type="Pfam" id="PF07714">
    <property type="entry name" value="PK_Tyr_Ser-Thr"/>
    <property type="match status" value="1"/>
</dbReference>
<dbReference type="PROSITE" id="PS00109">
    <property type="entry name" value="PROTEIN_KINASE_TYR"/>
    <property type="match status" value="1"/>
</dbReference>
<dbReference type="InterPro" id="IPR001245">
    <property type="entry name" value="Ser-Thr/Tyr_kinase_cat_dom"/>
</dbReference>
<keyword evidence="3" id="KW-1185">Reference proteome</keyword>
<dbReference type="GO" id="GO:0005524">
    <property type="term" value="F:ATP binding"/>
    <property type="evidence" value="ECO:0007669"/>
    <property type="project" value="InterPro"/>
</dbReference>
<dbReference type="InterPro" id="IPR000719">
    <property type="entry name" value="Prot_kinase_dom"/>
</dbReference>
<dbReference type="Gene3D" id="1.10.510.10">
    <property type="entry name" value="Transferase(Phosphotransferase) domain 1"/>
    <property type="match status" value="1"/>
</dbReference>
<sequence length="245" mass="27370">FSQHLVRELVNWSQLSHPNILELYGVYSFGPYDVGMVSPWMEHGDMTRYIQANPDVPRFPLLLDIAQGLDYLHSLRPPIIHGDLRGKNILVRLSGHACLADFGLSRALIVAQTNESSESSGSSSTRGNVRWMSPERLLLENYGMTAVTSFTPAADVYSFGMVLYEVFAGREPFYETGNHLLVFQAVERGDRPAHPGDNAARLGLGEELWTIAQDCWRESRLERPVTGELLRRIVGVGSQDALDPE</sequence>
<dbReference type="PANTHER" id="PTHR44329">
    <property type="entry name" value="SERINE/THREONINE-PROTEIN KINASE TNNI3K-RELATED"/>
    <property type="match status" value="1"/>
</dbReference>
<dbReference type="OrthoDB" id="122279at2759"/>
<dbReference type="InterPro" id="IPR008266">
    <property type="entry name" value="Tyr_kinase_AS"/>
</dbReference>